<organism evidence="2 3">
    <name type="scientific">Paramuricea clavata</name>
    <name type="common">Red gorgonian</name>
    <name type="synonym">Violescent sea-whip</name>
    <dbReference type="NCBI Taxonomy" id="317549"/>
    <lineage>
        <taxon>Eukaryota</taxon>
        <taxon>Metazoa</taxon>
        <taxon>Cnidaria</taxon>
        <taxon>Anthozoa</taxon>
        <taxon>Octocorallia</taxon>
        <taxon>Malacalcyonacea</taxon>
        <taxon>Plexauridae</taxon>
        <taxon>Paramuricea</taxon>
    </lineage>
</organism>
<gene>
    <name evidence="2" type="ORF">PACLA_8A005221</name>
</gene>
<evidence type="ECO:0000256" key="1">
    <source>
        <dbReference type="SAM" id="MobiDB-lite"/>
    </source>
</evidence>
<feature type="region of interest" description="Disordered" evidence="1">
    <location>
        <begin position="1"/>
        <end position="30"/>
    </location>
</feature>
<feature type="region of interest" description="Disordered" evidence="1">
    <location>
        <begin position="53"/>
        <end position="105"/>
    </location>
</feature>
<feature type="compositionally biased region" description="Basic residues" evidence="1">
    <location>
        <begin position="78"/>
        <end position="90"/>
    </location>
</feature>
<dbReference type="EMBL" id="CACRXK020001581">
    <property type="protein sequence ID" value="CAB3989992.1"/>
    <property type="molecule type" value="Genomic_DNA"/>
</dbReference>
<evidence type="ECO:0000313" key="3">
    <source>
        <dbReference type="Proteomes" id="UP001152795"/>
    </source>
</evidence>
<feature type="compositionally biased region" description="Basic and acidic residues" evidence="1">
    <location>
        <begin position="13"/>
        <end position="24"/>
    </location>
</feature>
<proteinExistence type="predicted"/>
<accession>A0A6S7GJY0</accession>
<evidence type="ECO:0000313" key="2">
    <source>
        <dbReference type="EMBL" id="CAB3989992.1"/>
    </source>
</evidence>
<protein>
    <submittedName>
        <fullName evidence="2">Uncharacterized protein</fullName>
    </submittedName>
</protein>
<name>A0A6S7GJY0_PARCT</name>
<sequence length="105" mass="11782">MGRKRKQHGGNFKGEKYQRSKKQDGGNFFTKIRKNPFSQKLLNAGKQLALGALGGQTQARNAPPPMPVRKNYQQKGAGIKKKRKSGHATKLRNTIPSAKHVMYHQ</sequence>
<reference evidence="2" key="1">
    <citation type="submission" date="2020-04" db="EMBL/GenBank/DDBJ databases">
        <authorList>
            <person name="Alioto T."/>
            <person name="Alioto T."/>
            <person name="Gomez Garrido J."/>
        </authorList>
    </citation>
    <scope>NUCLEOTIDE SEQUENCE</scope>
    <source>
        <strain evidence="2">A484AB</strain>
    </source>
</reference>
<dbReference type="Proteomes" id="UP001152795">
    <property type="component" value="Unassembled WGS sequence"/>
</dbReference>
<comment type="caution">
    <text evidence="2">The sequence shown here is derived from an EMBL/GenBank/DDBJ whole genome shotgun (WGS) entry which is preliminary data.</text>
</comment>
<dbReference type="AlphaFoldDB" id="A0A6S7GJY0"/>
<keyword evidence="3" id="KW-1185">Reference proteome</keyword>